<keyword evidence="3" id="KW-1185">Reference proteome</keyword>
<evidence type="ECO:0000313" key="3">
    <source>
        <dbReference type="Proteomes" id="UP000735302"/>
    </source>
</evidence>
<dbReference type="AlphaFoldDB" id="A0AAV3YB10"/>
<feature type="compositionally biased region" description="Basic and acidic residues" evidence="1">
    <location>
        <begin position="27"/>
        <end position="54"/>
    </location>
</feature>
<organism evidence="2 3">
    <name type="scientific">Plakobranchus ocellatus</name>
    <dbReference type="NCBI Taxonomy" id="259542"/>
    <lineage>
        <taxon>Eukaryota</taxon>
        <taxon>Metazoa</taxon>
        <taxon>Spiralia</taxon>
        <taxon>Lophotrochozoa</taxon>
        <taxon>Mollusca</taxon>
        <taxon>Gastropoda</taxon>
        <taxon>Heterobranchia</taxon>
        <taxon>Euthyneura</taxon>
        <taxon>Panpulmonata</taxon>
        <taxon>Sacoglossa</taxon>
        <taxon>Placobranchoidea</taxon>
        <taxon>Plakobranchidae</taxon>
        <taxon>Plakobranchus</taxon>
    </lineage>
</organism>
<name>A0AAV3YB10_9GAST</name>
<dbReference type="EMBL" id="BLXT01000807">
    <property type="protein sequence ID" value="GFN80239.1"/>
    <property type="molecule type" value="Genomic_DNA"/>
</dbReference>
<reference evidence="2 3" key="1">
    <citation type="journal article" date="2021" name="Elife">
        <title>Chloroplast acquisition without the gene transfer in kleptoplastic sea slugs, Plakobranchus ocellatus.</title>
        <authorList>
            <person name="Maeda T."/>
            <person name="Takahashi S."/>
            <person name="Yoshida T."/>
            <person name="Shimamura S."/>
            <person name="Takaki Y."/>
            <person name="Nagai Y."/>
            <person name="Toyoda A."/>
            <person name="Suzuki Y."/>
            <person name="Arimoto A."/>
            <person name="Ishii H."/>
            <person name="Satoh N."/>
            <person name="Nishiyama T."/>
            <person name="Hasebe M."/>
            <person name="Maruyama T."/>
            <person name="Minagawa J."/>
            <person name="Obokata J."/>
            <person name="Shigenobu S."/>
        </authorList>
    </citation>
    <scope>NUCLEOTIDE SEQUENCE [LARGE SCALE GENOMIC DNA]</scope>
</reference>
<protein>
    <recommendedName>
        <fullName evidence="4">Small EDRK-rich factor-like N-terminal domain-containing protein</fullName>
    </recommendedName>
</protein>
<feature type="compositionally biased region" description="Polar residues" evidence="1">
    <location>
        <begin position="75"/>
        <end position="110"/>
    </location>
</feature>
<gene>
    <name evidence="2" type="ORF">PoB_000674500</name>
</gene>
<evidence type="ECO:0008006" key="4">
    <source>
        <dbReference type="Google" id="ProtNLM"/>
    </source>
</evidence>
<proteinExistence type="predicted"/>
<sequence length="110" mass="12867">MLYYYAISFSSSKIKYLLVRLSKRKKLDREPLGTDKTRIGRQKRAEQNRAEKHGARQMTTDQRRVEQNRSKRRSIGQSRAENYRAQQSQVNSTAQQNNTNQKSTEQSSDA</sequence>
<evidence type="ECO:0000256" key="1">
    <source>
        <dbReference type="SAM" id="MobiDB-lite"/>
    </source>
</evidence>
<feature type="region of interest" description="Disordered" evidence="1">
    <location>
        <begin position="25"/>
        <end position="110"/>
    </location>
</feature>
<dbReference type="Proteomes" id="UP000735302">
    <property type="component" value="Unassembled WGS sequence"/>
</dbReference>
<evidence type="ECO:0000313" key="2">
    <source>
        <dbReference type="EMBL" id="GFN80239.1"/>
    </source>
</evidence>
<comment type="caution">
    <text evidence="2">The sequence shown here is derived from an EMBL/GenBank/DDBJ whole genome shotgun (WGS) entry which is preliminary data.</text>
</comment>
<accession>A0AAV3YB10</accession>